<evidence type="ECO:0000256" key="14">
    <source>
        <dbReference type="PIRSR" id="PIRSR000171-1"/>
    </source>
</evidence>
<dbReference type="GO" id="GO:0050660">
    <property type="term" value="F:flavin adenine dinucleotide binding"/>
    <property type="evidence" value="ECO:0007669"/>
    <property type="project" value="UniProtKB-UniRule"/>
</dbReference>
<evidence type="ECO:0000256" key="8">
    <source>
        <dbReference type="ARBA" id="ARBA00022827"/>
    </source>
</evidence>
<dbReference type="Gene3D" id="4.10.80.40">
    <property type="entry name" value="succinate dehydrogenase protein domain"/>
    <property type="match status" value="1"/>
</dbReference>
<feature type="binding site" evidence="16">
    <location>
        <position position="221"/>
    </location>
    <ligand>
        <name>FAD</name>
        <dbReference type="ChEBI" id="CHEBI:57692"/>
    </ligand>
</feature>
<dbReference type="SUPFAM" id="SSF46977">
    <property type="entry name" value="Succinate dehydrogenase/fumarate reductase flavoprotein C-terminal domain"/>
    <property type="match status" value="1"/>
</dbReference>
<dbReference type="FunFam" id="3.90.700.10:FF:000001">
    <property type="entry name" value="Mitochondrial succinate dehydrogenase flavoprotein subunit"/>
    <property type="match status" value="1"/>
</dbReference>
<evidence type="ECO:0000256" key="7">
    <source>
        <dbReference type="ARBA" id="ARBA00022630"/>
    </source>
</evidence>
<protein>
    <recommendedName>
        <fullName evidence="5 13">Succinate dehydrogenase flavoprotein subunit</fullName>
        <ecNumber evidence="4 18">1.3.5.1</ecNumber>
    </recommendedName>
</protein>
<dbReference type="PRINTS" id="PR00411">
    <property type="entry name" value="PNDRDTASEI"/>
</dbReference>
<evidence type="ECO:0000256" key="6">
    <source>
        <dbReference type="ARBA" id="ARBA00022448"/>
    </source>
</evidence>
<accession>A0AAN5KTJ4</accession>
<evidence type="ECO:0000256" key="11">
    <source>
        <dbReference type="ARBA" id="ARBA00023136"/>
    </source>
</evidence>
<keyword evidence="8 16" id="KW-0274">FAD</keyword>
<dbReference type="InterPro" id="IPR027477">
    <property type="entry name" value="Succ_DH/fumarate_Rdtase_cat_sf"/>
</dbReference>
<dbReference type="EMBL" id="DACSEI010000051">
    <property type="protein sequence ID" value="HAT1597637.1"/>
    <property type="molecule type" value="Genomic_DNA"/>
</dbReference>
<keyword evidence="10 18" id="KW-0560">Oxidoreductase</keyword>
<reference evidence="21" key="2">
    <citation type="submission" date="2020-11" db="EMBL/GenBank/DDBJ databases">
        <authorList>
            <consortium name="NCBI Pathogen Detection Project"/>
        </authorList>
    </citation>
    <scope>NUCLEOTIDE SEQUENCE</scope>
    <source>
        <strain evidence="21">D3612</strain>
    </source>
</reference>
<evidence type="ECO:0000256" key="10">
    <source>
        <dbReference type="ARBA" id="ARBA00023002"/>
    </source>
</evidence>
<dbReference type="SUPFAM" id="SSF51905">
    <property type="entry name" value="FAD/NAD(P)-binding domain"/>
    <property type="match status" value="1"/>
</dbReference>
<feature type="binding site" evidence="16">
    <location>
        <begin position="37"/>
        <end position="52"/>
    </location>
    <ligand>
        <name>FAD</name>
        <dbReference type="ChEBI" id="CHEBI:57692"/>
    </ligand>
</feature>
<dbReference type="Pfam" id="PF00890">
    <property type="entry name" value="FAD_binding_2"/>
    <property type="match status" value="1"/>
</dbReference>
<dbReference type="Gene3D" id="3.50.50.60">
    <property type="entry name" value="FAD/NAD(P)-binding domain"/>
    <property type="match status" value="1"/>
</dbReference>
<evidence type="ECO:0000259" key="19">
    <source>
        <dbReference type="Pfam" id="PF00890"/>
    </source>
</evidence>
<proteinExistence type="inferred from homology"/>
<evidence type="ECO:0000256" key="13">
    <source>
        <dbReference type="NCBIfam" id="TIGR01816"/>
    </source>
</evidence>
<feature type="binding site" evidence="15">
    <location>
        <position position="354"/>
    </location>
    <ligand>
        <name>substrate</name>
    </ligand>
</feature>
<name>A0AAN5KTJ4_LEGPN</name>
<feature type="binding site" evidence="16">
    <location>
        <position position="387"/>
    </location>
    <ligand>
        <name>FAD</name>
        <dbReference type="ChEBI" id="CHEBI:57692"/>
    </ligand>
</feature>
<evidence type="ECO:0000259" key="20">
    <source>
        <dbReference type="Pfam" id="PF02910"/>
    </source>
</evidence>
<dbReference type="InterPro" id="IPR014006">
    <property type="entry name" value="Succ_Dhase_FrdA_Gneg"/>
</dbReference>
<comment type="pathway">
    <text evidence="2 18">Carbohydrate metabolism; tricarboxylic acid cycle; fumarate from succinate (bacterial route): step 1/1.</text>
</comment>
<keyword evidence="18" id="KW-1003">Cell membrane</keyword>
<dbReference type="InterPro" id="IPR015939">
    <property type="entry name" value="Fum_Rdtase/Succ_DH_flav-like_C"/>
</dbReference>
<evidence type="ECO:0000313" key="22">
    <source>
        <dbReference type="Proteomes" id="UP000861567"/>
    </source>
</evidence>
<dbReference type="PANTHER" id="PTHR11632:SF51">
    <property type="entry name" value="SUCCINATE DEHYDROGENASE [UBIQUINONE] FLAVOPROTEIN SUBUNIT, MITOCHONDRIAL"/>
    <property type="match status" value="1"/>
</dbReference>
<sequence>MTVARNRFDAVIIGAGGAGMRAALQMTNSGLKVALLSKVFPTRSHTVSAQGGITAALGNADEDDWRWHMYDTVKGADYIGDQDCIEYLCKTGPEAVYELEHMGLPFSRMDNGKIYQRQFGGQSKHFGGEQAARTCAAADRTGHALLHTLYQQNLKAKTHVFSEWYALDLVKNSQGRIAGVTAMCMETGEIVFFQTRVCILATGGAGRIFQSTTNAFINTGDGFGMALRAGIPLQDMEMWQFHPTGIAGAGVLVTEGCRGEGGYLINKDGERFMERYAPRVKDLASRDVVARAMALEIRAGKGFDPKGVDHVKLKLDHLGADLIMSRLPGIRELSMKFAGVDPIVEPIPVVPTCHYSMGGIPTNMHGQVITKSDGKEHVVEGLYAVGECACVSVHGANRLGGNSLLDLVVFGRAAGIHVEELWQSNQLPDMSYVSEDDVAASLVRYERWENSKDGESHAVIRDEMQRVMQEDFGVFRTGEVMASGLKRLQALRDRLAHAKLDDKSHIFNTERVEAMELDNLMATAYATALSAIARTESRGAHSREDYPKRDDANWIKHTLYFEEGEVIDYRPVNTSPKYVEPFEPKERVY</sequence>
<evidence type="ECO:0000256" key="15">
    <source>
        <dbReference type="PIRSR" id="PIRSR611281-2"/>
    </source>
</evidence>
<feature type="modified residue" description="Tele-8alpha-FAD histidine" evidence="17">
    <location>
        <position position="45"/>
    </location>
</feature>
<keyword evidence="18" id="KW-0997">Cell inner membrane</keyword>
<dbReference type="GO" id="GO:0005886">
    <property type="term" value="C:plasma membrane"/>
    <property type="evidence" value="ECO:0007669"/>
    <property type="project" value="UniProtKB-SubCell"/>
</dbReference>
<dbReference type="GO" id="GO:0009061">
    <property type="term" value="P:anaerobic respiration"/>
    <property type="evidence" value="ECO:0007669"/>
    <property type="project" value="TreeGrafter"/>
</dbReference>
<evidence type="ECO:0000256" key="4">
    <source>
        <dbReference type="ARBA" id="ARBA00012792"/>
    </source>
</evidence>
<dbReference type="InterPro" id="IPR003952">
    <property type="entry name" value="FRD_SDH_FAD_BS"/>
</dbReference>
<comment type="caution">
    <text evidence="21">The sequence shown here is derived from an EMBL/GenBank/DDBJ whole genome shotgun (WGS) entry which is preliminary data.</text>
</comment>
<feature type="active site" description="Proton acceptor" evidence="14">
    <location>
        <position position="286"/>
    </location>
</feature>
<feature type="binding site" evidence="16">
    <location>
        <begin position="14"/>
        <end position="19"/>
    </location>
    <ligand>
        <name>FAD</name>
        <dbReference type="ChEBI" id="CHEBI:57692"/>
    </ligand>
</feature>
<evidence type="ECO:0000256" key="18">
    <source>
        <dbReference type="RuleBase" id="RU362051"/>
    </source>
</evidence>
<evidence type="ECO:0000313" key="21">
    <source>
        <dbReference type="EMBL" id="HAT1597637.1"/>
    </source>
</evidence>
<dbReference type="GO" id="GO:0008177">
    <property type="term" value="F:succinate dehydrogenase (quinone) activity"/>
    <property type="evidence" value="ECO:0007669"/>
    <property type="project" value="UniProtKB-EC"/>
</dbReference>
<evidence type="ECO:0000256" key="2">
    <source>
        <dbReference type="ARBA" id="ARBA00004894"/>
    </source>
</evidence>
<dbReference type="PANTHER" id="PTHR11632">
    <property type="entry name" value="SUCCINATE DEHYDROGENASE 2 FLAVOPROTEIN SUBUNIT"/>
    <property type="match status" value="1"/>
</dbReference>
<gene>
    <name evidence="21" type="primary">sdhA</name>
    <name evidence="21" type="ORF">I8Y58_002899</name>
</gene>
<dbReference type="InterPro" id="IPR037099">
    <property type="entry name" value="Fum_R/Succ_DH_flav-like_C_sf"/>
</dbReference>
<keyword evidence="11 18" id="KW-0472">Membrane</keyword>
<evidence type="ECO:0000256" key="5">
    <source>
        <dbReference type="ARBA" id="ARBA00019965"/>
    </source>
</evidence>
<dbReference type="GO" id="GO:0022900">
    <property type="term" value="P:electron transport chain"/>
    <property type="evidence" value="ECO:0007669"/>
    <property type="project" value="UniProtKB-UniRule"/>
</dbReference>
<evidence type="ECO:0000256" key="9">
    <source>
        <dbReference type="ARBA" id="ARBA00022982"/>
    </source>
</evidence>
<feature type="binding site" evidence="16">
    <location>
        <begin position="403"/>
        <end position="404"/>
    </location>
    <ligand>
        <name>FAD</name>
        <dbReference type="ChEBI" id="CHEBI:57692"/>
    </ligand>
</feature>
<evidence type="ECO:0000256" key="1">
    <source>
        <dbReference type="ARBA" id="ARBA00004515"/>
    </source>
</evidence>
<comment type="cofactor">
    <cofactor evidence="16">
        <name>FAD</name>
        <dbReference type="ChEBI" id="CHEBI:57692"/>
    </cofactor>
    <text evidence="16">Flavinylated by SdhE, about 5% flavinylation occurs in the absence of SdhE.</text>
</comment>
<dbReference type="InterPro" id="IPR036188">
    <property type="entry name" value="FAD/NAD-bd_sf"/>
</dbReference>
<comment type="similarity">
    <text evidence="3 18">Belongs to the FAD-dependent oxidoreductase 2 family. FRD/SDH subfamily.</text>
</comment>
<comment type="subcellular location">
    <subcellularLocation>
        <location evidence="1 18">Cell inner membrane</location>
        <topology evidence="1 18">Peripheral membrane protein</topology>
        <orientation evidence="1 18">Cytoplasmic side</orientation>
    </subcellularLocation>
</comment>
<dbReference type="Gene3D" id="3.90.700.10">
    <property type="entry name" value="Succinate dehydrogenase/fumarate reductase flavoprotein, catalytic domain"/>
    <property type="match status" value="1"/>
</dbReference>
<feature type="domain" description="FAD-dependent oxidoreductase 2 FAD-binding" evidence="19">
    <location>
        <begin position="9"/>
        <end position="404"/>
    </location>
</feature>
<dbReference type="InterPro" id="IPR030664">
    <property type="entry name" value="SdhA/FrdA/AprA"/>
</dbReference>
<evidence type="ECO:0000256" key="16">
    <source>
        <dbReference type="PIRSR" id="PIRSR611281-3"/>
    </source>
</evidence>
<dbReference type="NCBIfam" id="TIGR01812">
    <property type="entry name" value="sdhA_frdA_Gneg"/>
    <property type="match status" value="1"/>
</dbReference>
<organism evidence="21 22">
    <name type="scientific">Legionella pneumophila</name>
    <dbReference type="NCBI Taxonomy" id="446"/>
    <lineage>
        <taxon>Bacteria</taxon>
        <taxon>Pseudomonadati</taxon>
        <taxon>Pseudomonadota</taxon>
        <taxon>Gammaproteobacteria</taxon>
        <taxon>Legionellales</taxon>
        <taxon>Legionellaceae</taxon>
        <taxon>Legionella</taxon>
    </lineage>
</organism>
<dbReference type="Pfam" id="PF02910">
    <property type="entry name" value="Succ_DH_flav_C"/>
    <property type="match status" value="1"/>
</dbReference>
<reference evidence="21" key="1">
    <citation type="journal article" date="2018" name="Genome Biol.">
        <title>SKESA: strategic k-mer extension for scrupulous assemblies.</title>
        <authorList>
            <person name="Souvorov A."/>
            <person name="Agarwala R."/>
            <person name="Lipman D.J."/>
        </authorList>
    </citation>
    <scope>NUCLEOTIDE SEQUENCE</scope>
    <source>
        <strain evidence="21">D3612</strain>
    </source>
</reference>
<dbReference type="SUPFAM" id="SSF56425">
    <property type="entry name" value="Succinate dehydrogenase/fumarate reductase flavoprotein, catalytic domain"/>
    <property type="match status" value="1"/>
</dbReference>
<feature type="binding site" evidence="15">
    <location>
        <position position="242"/>
    </location>
    <ligand>
        <name>substrate</name>
    </ligand>
</feature>
<feature type="domain" description="Fumarate reductase/succinate dehydrogenase flavoprotein-like C-terminal" evidence="20">
    <location>
        <begin position="461"/>
        <end position="589"/>
    </location>
</feature>
<comment type="catalytic activity">
    <reaction evidence="12 18">
        <text>a quinone + succinate = fumarate + a quinol</text>
        <dbReference type="Rhea" id="RHEA:40523"/>
        <dbReference type="ChEBI" id="CHEBI:24646"/>
        <dbReference type="ChEBI" id="CHEBI:29806"/>
        <dbReference type="ChEBI" id="CHEBI:30031"/>
        <dbReference type="ChEBI" id="CHEBI:132124"/>
        <dbReference type="EC" id="1.3.5.1"/>
    </reaction>
</comment>
<dbReference type="EC" id="1.3.5.1" evidence="4 18"/>
<evidence type="ECO:0000256" key="17">
    <source>
        <dbReference type="PIRSR" id="PIRSR611281-4"/>
    </source>
</evidence>
<keyword evidence="9 18" id="KW-0249">Electron transport</keyword>
<evidence type="ECO:0000256" key="12">
    <source>
        <dbReference type="ARBA" id="ARBA00049220"/>
    </source>
</evidence>
<keyword evidence="7 16" id="KW-0285">Flavoprotein</keyword>
<dbReference type="GO" id="GO:0009055">
    <property type="term" value="F:electron transfer activity"/>
    <property type="evidence" value="ECO:0007669"/>
    <property type="project" value="TreeGrafter"/>
</dbReference>
<feature type="binding site" evidence="15">
    <location>
        <position position="254"/>
    </location>
    <ligand>
        <name>substrate</name>
    </ligand>
</feature>
<dbReference type="InterPro" id="IPR011281">
    <property type="entry name" value="Succ_DH_flav_su_fwd"/>
</dbReference>
<dbReference type="PROSITE" id="PS00504">
    <property type="entry name" value="FRD_SDH_FAD_BINDING"/>
    <property type="match status" value="1"/>
</dbReference>
<dbReference type="Gene3D" id="1.20.58.100">
    <property type="entry name" value="Fumarate reductase/succinate dehydrogenase flavoprotein-like, C-terminal domain"/>
    <property type="match status" value="1"/>
</dbReference>
<dbReference type="FunFam" id="1.20.58.100:FF:000001">
    <property type="entry name" value="Succinate dehydrogenase flavoprotein subunit (SdhA)"/>
    <property type="match status" value="1"/>
</dbReference>
<dbReference type="AlphaFoldDB" id="A0AAN5KTJ4"/>
<dbReference type="PIRSF" id="PIRSF000171">
    <property type="entry name" value="SDHA_APRA_LASPO"/>
    <property type="match status" value="1"/>
</dbReference>
<evidence type="ECO:0000256" key="3">
    <source>
        <dbReference type="ARBA" id="ARBA00008040"/>
    </source>
</evidence>
<dbReference type="Proteomes" id="UP000861567">
    <property type="component" value="Unassembled WGS sequence"/>
</dbReference>
<keyword evidence="6 18" id="KW-0813">Transport</keyword>
<dbReference type="NCBIfam" id="TIGR01816">
    <property type="entry name" value="sdhA_forward"/>
    <property type="match status" value="1"/>
</dbReference>
<dbReference type="GO" id="GO:0006099">
    <property type="term" value="P:tricarboxylic acid cycle"/>
    <property type="evidence" value="ECO:0007669"/>
    <property type="project" value="UniProtKB-UniRule"/>
</dbReference>
<dbReference type="InterPro" id="IPR003953">
    <property type="entry name" value="FAD-dep_OxRdtase_2_FAD-bd"/>
</dbReference>
<keyword evidence="18" id="KW-0816">Tricarboxylic acid cycle</keyword>
<feature type="binding site" evidence="15">
    <location>
        <position position="398"/>
    </location>
    <ligand>
        <name>substrate</name>
    </ligand>
</feature>